<keyword evidence="2 7" id="KW-0132">Cell division</keyword>
<dbReference type="STRING" id="720554.Clocl_2190"/>
<dbReference type="PANTHER" id="PTHR37820">
    <property type="entry name" value="CELL DIVISION PROTEIN DIVIB"/>
    <property type="match status" value="1"/>
</dbReference>
<evidence type="ECO:0000256" key="4">
    <source>
        <dbReference type="ARBA" id="ARBA00022989"/>
    </source>
</evidence>
<keyword evidence="1" id="KW-1003">Cell membrane</keyword>
<evidence type="ECO:0000256" key="5">
    <source>
        <dbReference type="ARBA" id="ARBA00023306"/>
    </source>
</evidence>
<accession>G8LX92</accession>
<protein>
    <submittedName>
        <fullName evidence="7">Cell division septal protein</fullName>
    </submittedName>
</protein>
<sequence length="288" mass="33005">MSKKNQGTGKPREADRIYKRKARRRKRRLKFFRSLLLSVLFVGTLVLLALSPLFNISSISVSGNIHYDANEIIGVTNLVVGNNWFRTNGWDVKSILLFRSIQAEKSIEEKCHYVKKASVRLGIPNKVNIALTERDPFVVSPYMDKYLIIDKEGYILDLKDDISGLNLPCVKGLGFDGCQLGQALNAEDSRKFDIYIKVVDEIKNLDNDNVYDSSKAIFKYVNYIDVSDWDNIGLMLDSRIKVNLGNYKKISNYRLSFLREVFFNKLDKNDKGYLDFTTGDTPSFIPEQ</sequence>
<feature type="domain" description="POTRA" evidence="6">
    <location>
        <begin position="54"/>
        <end position="134"/>
    </location>
</feature>
<evidence type="ECO:0000313" key="7">
    <source>
        <dbReference type="EMBL" id="AEV68783.1"/>
    </source>
</evidence>
<dbReference type="PANTHER" id="PTHR37820:SF1">
    <property type="entry name" value="CELL DIVISION PROTEIN FTSQ"/>
    <property type="match status" value="1"/>
</dbReference>
<dbReference type="KEGG" id="ccl:Clocl_2190"/>
<evidence type="ECO:0000259" key="6">
    <source>
        <dbReference type="Pfam" id="PF08478"/>
    </source>
</evidence>
<keyword evidence="5" id="KW-0131">Cell cycle</keyword>
<dbReference type="OrthoDB" id="1739107at2"/>
<organism evidence="7 8">
    <name type="scientific">Acetivibrio clariflavus (strain DSM 19732 / NBRC 101661 / EBR45)</name>
    <name type="common">Clostridium clariflavum</name>
    <dbReference type="NCBI Taxonomy" id="720554"/>
    <lineage>
        <taxon>Bacteria</taxon>
        <taxon>Bacillati</taxon>
        <taxon>Bacillota</taxon>
        <taxon>Clostridia</taxon>
        <taxon>Eubacteriales</taxon>
        <taxon>Oscillospiraceae</taxon>
        <taxon>Acetivibrio</taxon>
    </lineage>
</organism>
<dbReference type="GO" id="GO:0051301">
    <property type="term" value="P:cell division"/>
    <property type="evidence" value="ECO:0007669"/>
    <property type="project" value="UniProtKB-KW"/>
</dbReference>
<evidence type="ECO:0000256" key="1">
    <source>
        <dbReference type="ARBA" id="ARBA00022475"/>
    </source>
</evidence>
<evidence type="ECO:0000313" key="8">
    <source>
        <dbReference type="Proteomes" id="UP000005435"/>
    </source>
</evidence>
<dbReference type="InterPro" id="IPR013685">
    <property type="entry name" value="POTRA_FtsQ_type"/>
</dbReference>
<dbReference type="Pfam" id="PF08478">
    <property type="entry name" value="POTRA_1"/>
    <property type="match status" value="1"/>
</dbReference>
<dbReference type="HOGENOM" id="CLU_047677_4_2_9"/>
<proteinExistence type="predicted"/>
<keyword evidence="3" id="KW-0812">Transmembrane</keyword>
<reference evidence="7 8" key="2">
    <citation type="journal article" date="2012" name="Stand. Genomic Sci.">
        <title>Complete Genome Sequence of Clostridium clariflavum DSM 19732.</title>
        <authorList>
            <person name="Izquierdo J.A."/>
            <person name="Goodwin L."/>
            <person name="Davenport K.W."/>
            <person name="Teshima H."/>
            <person name="Bruce D."/>
            <person name="Detter C."/>
            <person name="Tapia R."/>
            <person name="Han S."/>
            <person name="Land M."/>
            <person name="Hauser L."/>
            <person name="Jeffries C.D."/>
            <person name="Han J."/>
            <person name="Pitluck S."/>
            <person name="Nolan M."/>
            <person name="Chen A."/>
            <person name="Huntemann M."/>
            <person name="Mavromatis K."/>
            <person name="Mikhailova N."/>
            <person name="Liolios K."/>
            <person name="Woyke T."/>
            <person name="Lynd L.R."/>
        </authorList>
    </citation>
    <scope>NUCLEOTIDE SEQUENCE [LARGE SCALE GENOMIC DNA]</scope>
    <source>
        <strain evidence="8">DSM 19732 / NBRC 101661 / EBR45</strain>
    </source>
</reference>
<gene>
    <name evidence="7" type="ordered locus">Clocl_2190</name>
</gene>
<keyword evidence="4" id="KW-0472">Membrane</keyword>
<dbReference type="AlphaFoldDB" id="G8LX92"/>
<dbReference type="GO" id="GO:0005886">
    <property type="term" value="C:plasma membrane"/>
    <property type="evidence" value="ECO:0007669"/>
    <property type="project" value="TreeGrafter"/>
</dbReference>
<keyword evidence="8" id="KW-1185">Reference proteome</keyword>
<dbReference type="EMBL" id="CP003065">
    <property type="protein sequence ID" value="AEV68783.1"/>
    <property type="molecule type" value="Genomic_DNA"/>
</dbReference>
<dbReference type="RefSeq" id="WP_014255362.1">
    <property type="nucleotide sequence ID" value="NC_016627.1"/>
</dbReference>
<keyword evidence="4" id="KW-1133">Transmembrane helix</keyword>
<dbReference type="InterPro" id="IPR050487">
    <property type="entry name" value="FtsQ_DivIB"/>
</dbReference>
<evidence type="ECO:0000256" key="3">
    <source>
        <dbReference type="ARBA" id="ARBA00022692"/>
    </source>
</evidence>
<dbReference type="eggNOG" id="COG1589">
    <property type="taxonomic scope" value="Bacteria"/>
</dbReference>
<evidence type="ECO:0000256" key="2">
    <source>
        <dbReference type="ARBA" id="ARBA00022618"/>
    </source>
</evidence>
<reference evidence="8" key="1">
    <citation type="submission" date="2011-12" db="EMBL/GenBank/DDBJ databases">
        <title>Complete sequence of Clostridium clariflavum DSM 19732.</title>
        <authorList>
            <consortium name="US DOE Joint Genome Institute"/>
            <person name="Lucas S."/>
            <person name="Han J."/>
            <person name="Lapidus A."/>
            <person name="Cheng J.-F."/>
            <person name="Goodwin L."/>
            <person name="Pitluck S."/>
            <person name="Peters L."/>
            <person name="Teshima H."/>
            <person name="Detter J.C."/>
            <person name="Han C."/>
            <person name="Tapia R."/>
            <person name="Land M."/>
            <person name="Hauser L."/>
            <person name="Kyrpides N."/>
            <person name="Ivanova N."/>
            <person name="Pagani I."/>
            <person name="Kitzmiller T."/>
            <person name="Lynd L."/>
            <person name="Izquierdo J."/>
            <person name="Woyke T."/>
        </authorList>
    </citation>
    <scope>NUCLEOTIDE SEQUENCE [LARGE SCALE GENOMIC DNA]</scope>
    <source>
        <strain evidence="8">DSM 19732 / NBRC 101661 / EBR45</strain>
    </source>
</reference>
<name>G8LX92_ACECE</name>
<dbReference type="Proteomes" id="UP000005435">
    <property type="component" value="Chromosome"/>
</dbReference>